<sequence>MKRALLTLFVALSISSNLFADEGMWLPSLINKLNIKDMQADGLKLSAEDIYSINHSSLKDAVVALDHGSCTGELISNEGLLLTNHHCGFGEIQAHSSVEHDYLRDGFWALKKEDELPNPGKTVSFLVSIEDVTSKVEKNVTSEMTEDKRREEISKISRELITAATKDTHYNANVKSMFDGNKYLLFVYETFRDIRLVGAPPESIGKFGGDTDNWMWPRHTGDFSMFRVYCAPDGSPAEYSKDNVPLKPRHFLPISLKGIEKDDYAMVMGYPGSTDRFKTSWGVQNTMEVTNSIRIKIRTEKLRILKEYMNTSQKAKIQYASKYARSSNYWKNSIGQNKGLKKLHVVEDKQAIEKAFSNWVASSTERTEEYGDALKLIADSYKNNEAQVALNYYYEGIIGGPEAIRFAYQFSRLESSLEKGDAEKIKKTIEYIKSDIPTYFKDYDAATDAKLVSSLGYIVTQNIDRKYLPEDYNVKSQKELDKKVQKYFKKSIFTSQAKVEAFLANPSLKRLQKDPIYDLMNQVFSKYREISKERSASTKEKAKGRRLFVKGLLEMNPDKKYYPNANSTMRVTYGTVKGYDPADGVHYDYFTTLKGYIEKYDPNNPEFQTPKRLIDLYNAKDFGQYADENGILHTCFISDNDITGGNSGSPVINGNGELIGAAFDGNWEAMSGDIAFEHKLQRCICVDIRFVLWVVDKYAGATNLIDEMTLVK</sequence>
<protein>
    <submittedName>
        <fullName evidence="1">S46 family peptidase</fullName>
    </submittedName>
</protein>
<keyword evidence="2" id="KW-1185">Reference proteome</keyword>
<reference evidence="1" key="1">
    <citation type="submission" date="2021-08" db="EMBL/GenBank/DDBJ databases">
        <title>Novel anaerobic bacterium isolated from sea squirt in East Sea, Republic of Korea.</title>
        <authorList>
            <person name="Nguyen T.H."/>
            <person name="Li Z."/>
            <person name="Lee Y.-J."/>
            <person name="Ko J."/>
            <person name="Kim S.-G."/>
        </authorList>
    </citation>
    <scope>NUCLEOTIDE SEQUENCE</scope>
    <source>
        <strain evidence="1">KCTC 25031</strain>
    </source>
</reference>
<name>A0AC61NNG5_9BACT</name>
<accession>A0AC61NNG5</accession>
<organism evidence="1 2">
    <name type="scientific">Halosquirtibacter laminarini</name>
    <dbReference type="NCBI Taxonomy" id="3374600"/>
    <lineage>
        <taxon>Bacteria</taxon>
        <taxon>Pseudomonadati</taxon>
        <taxon>Bacteroidota</taxon>
        <taxon>Bacteroidia</taxon>
        <taxon>Marinilabiliales</taxon>
        <taxon>Prolixibacteraceae</taxon>
        <taxon>Halosquirtibacter</taxon>
    </lineage>
</organism>
<evidence type="ECO:0000313" key="2">
    <source>
        <dbReference type="Proteomes" id="UP000826212"/>
    </source>
</evidence>
<dbReference type="Proteomes" id="UP000826212">
    <property type="component" value="Chromosome"/>
</dbReference>
<proteinExistence type="predicted"/>
<gene>
    <name evidence="1" type="ORF">K4L44_17515</name>
</gene>
<dbReference type="EMBL" id="CP081303">
    <property type="protein sequence ID" value="QZE14285.1"/>
    <property type="molecule type" value="Genomic_DNA"/>
</dbReference>
<evidence type="ECO:0000313" key="1">
    <source>
        <dbReference type="EMBL" id="QZE14285.1"/>
    </source>
</evidence>